<evidence type="ECO:0000259" key="3">
    <source>
        <dbReference type="PROSITE" id="PS50048"/>
    </source>
</evidence>
<feature type="compositionally biased region" description="Basic and acidic residues" evidence="2">
    <location>
        <begin position="54"/>
        <end position="64"/>
    </location>
</feature>
<dbReference type="EMBL" id="JAWDJX010000005">
    <property type="protein sequence ID" value="KAK3056703.1"/>
    <property type="molecule type" value="Genomic_DNA"/>
</dbReference>
<dbReference type="Pfam" id="PF00172">
    <property type="entry name" value="Zn_clus"/>
    <property type="match status" value="1"/>
</dbReference>
<feature type="compositionally biased region" description="Polar residues" evidence="2">
    <location>
        <begin position="65"/>
        <end position="79"/>
    </location>
</feature>
<dbReference type="SUPFAM" id="SSF57701">
    <property type="entry name" value="Zn2/Cys6 DNA-binding domain"/>
    <property type="match status" value="1"/>
</dbReference>
<dbReference type="AlphaFoldDB" id="A0AAJ0GFV9"/>
<dbReference type="PANTHER" id="PTHR38791">
    <property type="entry name" value="ZN(II)2CYS6 TRANSCRIPTION FACTOR (EUROFUNG)-RELATED-RELATED"/>
    <property type="match status" value="1"/>
</dbReference>
<comment type="caution">
    <text evidence="4">The sequence shown here is derived from an EMBL/GenBank/DDBJ whole genome shotgun (WGS) entry which is preliminary data.</text>
</comment>
<evidence type="ECO:0000256" key="2">
    <source>
        <dbReference type="SAM" id="MobiDB-lite"/>
    </source>
</evidence>
<protein>
    <recommendedName>
        <fullName evidence="3">Zn(2)-C6 fungal-type domain-containing protein</fullName>
    </recommendedName>
</protein>
<sequence>MVYRGKPSAGCENCRKAKKRCDLEQPACLRCVKLKKICTGYRDTTALQIQDESESVKRKSEKQQARASSPQPTLQWQQQSPPPERLARTTSNHLAPPTITDTLAGIPTPGSINSDSTSSSDTIDLEHDVLDSPWLPSVFDFSAIDSLFDPLNLPPVVITHPVMPKPDDIAATYFFTQFTSNNNWSFIRDFWTQGTMNPCLDLAIKACGMAALGNVETIAGGRQYARSMYTVALGLLNDALRDPKQSKTDESLIAVAMLSRYENLTCDGEASIESWKAHIRGSTQLLKVRGKAQFKTLIGRMLFREMRAQATIMAIWNDEYIPSFFREYEDALETYEQGGVFKPIDLLTTICFDMADLRARIREGKIAPTEAVQQTSELETRFIQWAIDCPGNDERWRYTEMDVADSEHVWDGKVFSFAGLTVTPTIWLTYFNMRIMLTRVQEGLCRHIHFSDKEREEQMHYYRRTRRQMTDNICATVPVALGHSSPAYTSPCVLVTAYGSLWPLFFAGTCALERTGPAAIPICRGEPIPPSQMYNKSAAQAQWILGRLSYISQRVGLRWADGVAATLKGDFMAAEHLLEEYVPWSQALIADKN</sequence>
<dbReference type="CDD" id="cd00067">
    <property type="entry name" value="GAL4"/>
    <property type="match status" value="1"/>
</dbReference>
<accession>A0AAJ0GFV9</accession>
<evidence type="ECO:0000313" key="4">
    <source>
        <dbReference type="EMBL" id="KAK3056703.1"/>
    </source>
</evidence>
<feature type="region of interest" description="Disordered" evidence="2">
    <location>
        <begin position="51"/>
        <end position="122"/>
    </location>
</feature>
<feature type="compositionally biased region" description="Low complexity" evidence="2">
    <location>
        <begin position="111"/>
        <end position="122"/>
    </location>
</feature>
<name>A0AAJ0GFV9_9PEZI</name>
<dbReference type="GO" id="GO:0008270">
    <property type="term" value="F:zinc ion binding"/>
    <property type="evidence" value="ECO:0007669"/>
    <property type="project" value="InterPro"/>
</dbReference>
<keyword evidence="5" id="KW-1185">Reference proteome</keyword>
<dbReference type="InterPro" id="IPR001138">
    <property type="entry name" value="Zn2Cys6_DnaBD"/>
</dbReference>
<dbReference type="Pfam" id="PF11951">
    <property type="entry name" value="Fungal_trans_2"/>
    <property type="match status" value="1"/>
</dbReference>
<organism evidence="4 5">
    <name type="scientific">Extremus antarcticus</name>
    <dbReference type="NCBI Taxonomy" id="702011"/>
    <lineage>
        <taxon>Eukaryota</taxon>
        <taxon>Fungi</taxon>
        <taxon>Dikarya</taxon>
        <taxon>Ascomycota</taxon>
        <taxon>Pezizomycotina</taxon>
        <taxon>Dothideomycetes</taxon>
        <taxon>Dothideomycetidae</taxon>
        <taxon>Mycosphaerellales</taxon>
        <taxon>Extremaceae</taxon>
        <taxon>Extremus</taxon>
    </lineage>
</organism>
<dbReference type="PROSITE" id="PS00463">
    <property type="entry name" value="ZN2_CY6_FUNGAL_1"/>
    <property type="match status" value="1"/>
</dbReference>
<dbReference type="Gene3D" id="4.10.240.10">
    <property type="entry name" value="Zn(2)-C6 fungal-type DNA-binding domain"/>
    <property type="match status" value="1"/>
</dbReference>
<reference evidence="4" key="1">
    <citation type="submission" date="2023-04" db="EMBL/GenBank/DDBJ databases">
        <title>Black Yeasts Isolated from many extreme environments.</title>
        <authorList>
            <person name="Coleine C."/>
            <person name="Stajich J.E."/>
            <person name="Selbmann L."/>
        </authorList>
    </citation>
    <scope>NUCLEOTIDE SEQUENCE</scope>
    <source>
        <strain evidence="4">CCFEE 5312</strain>
    </source>
</reference>
<dbReference type="InterPro" id="IPR053175">
    <property type="entry name" value="DHMBA_Reg_Transcription_Factor"/>
</dbReference>
<dbReference type="PROSITE" id="PS50048">
    <property type="entry name" value="ZN2_CY6_FUNGAL_2"/>
    <property type="match status" value="1"/>
</dbReference>
<dbReference type="GO" id="GO:0000981">
    <property type="term" value="F:DNA-binding transcription factor activity, RNA polymerase II-specific"/>
    <property type="evidence" value="ECO:0007669"/>
    <property type="project" value="InterPro"/>
</dbReference>
<evidence type="ECO:0000313" key="5">
    <source>
        <dbReference type="Proteomes" id="UP001271007"/>
    </source>
</evidence>
<keyword evidence="1" id="KW-0539">Nucleus</keyword>
<dbReference type="InterPro" id="IPR036864">
    <property type="entry name" value="Zn2-C6_fun-type_DNA-bd_sf"/>
</dbReference>
<evidence type="ECO:0000256" key="1">
    <source>
        <dbReference type="ARBA" id="ARBA00023242"/>
    </source>
</evidence>
<dbReference type="Proteomes" id="UP001271007">
    <property type="component" value="Unassembled WGS sequence"/>
</dbReference>
<feature type="domain" description="Zn(2)-C6 fungal-type" evidence="3">
    <location>
        <begin position="10"/>
        <end position="39"/>
    </location>
</feature>
<dbReference type="SMART" id="SM00066">
    <property type="entry name" value="GAL4"/>
    <property type="match status" value="1"/>
</dbReference>
<gene>
    <name evidence="4" type="ORF">LTR09_002496</name>
</gene>
<dbReference type="InterPro" id="IPR021858">
    <property type="entry name" value="Fun_TF"/>
</dbReference>
<proteinExistence type="predicted"/>